<accession>A0A8J3F6L1</accession>
<evidence type="ECO:0000256" key="3">
    <source>
        <dbReference type="ARBA" id="ARBA00022729"/>
    </source>
</evidence>
<dbReference type="PROSITE" id="PS01040">
    <property type="entry name" value="SBP_BACTERIAL_5"/>
    <property type="match status" value="1"/>
</dbReference>
<dbReference type="CDD" id="cd08498">
    <property type="entry name" value="PBP2_NikA_DppA_OppA_like_2"/>
    <property type="match status" value="1"/>
</dbReference>
<comment type="caution">
    <text evidence="6">The sequence shown here is derived from an EMBL/GenBank/DDBJ whole genome shotgun (WGS) entry which is preliminary data.</text>
</comment>
<dbReference type="PANTHER" id="PTHR30290">
    <property type="entry name" value="PERIPLASMIC BINDING COMPONENT OF ABC TRANSPORTER"/>
    <property type="match status" value="1"/>
</dbReference>
<dbReference type="InterPro" id="IPR023765">
    <property type="entry name" value="SBP_5_CS"/>
</dbReference>
<dbReference type="Gene3D" id="3.40.190.10">
    <property type="entry name" value="Periplasmic binding protein-like II"/>
    <property type="match status" value="1"/>
</dbReference>
<evidence type="ECO:0000256" key="1">
    <source>
        <dbReference type="ARBA" id="ARBA00005695"/>
    </source>
</evidence>
<reference evidence="6" key="2">
    <citation type="submission" date="2020-09" db="EMBL/GenBank/DDBJ databases">
        <authorList>
            <person name="Sun Q."/>
            <person name="Sedlacek I."/>
        </authorList>
    </citation>
    <scope>NUCLEOTIDE SEQUENCE</scope>
    <source>
        <strain evidence="6">CCM 7664</strain>
    </source>
</reference>
<feature type="chain" id="PRO_5035306067" evidence="4">
    <location>
        <begin position="24"/>
        <end position="530"/>
    </location>
</feature>
<keyword evidence="3 4" id="KW-0732">Signal</keyword>
<evidence type="ECO:0000313" key="7">
    <source>
        <dbReference type="Proteomes" id="UP000627205"/>
    </source>
</evidence>
<protein>
    <submittedName>
        <fullName evidence="6">Peptide ABC transporter substrate-binding protein</fullName>
    </submittedName>
</protein>
<dbReference type="AlphaFoldDB" id="A0A8J3F6L1"/>
<evidence type="ECO:0000256" key="2">
    <source>
        <dbReference type="ARBA" id="ARBA00022448"/>
    </source>
</evidence>
<sequence length="530" mass="58300">MRLFSTLILSMLLAVVLPMQGRAADLKIALAADVSSLDPHYLNIAPNVAFASHLFDALVNVDADGHLVPGLAVSWKPIDATTWEFKLRHGVKFHDGSPFTADDVIFSLDRPATLTRSPGPFTSYTKQIVAKQIVDPYTVRLKTATPYGPLALDMSAIFIVSKKAAEHATTDDFNSGRALIGTGPLKFVSFRRGERIVLKRNDDYWGEKAEWDKVTFRIITSAAPRLAALLAGDVDVIEAVPTADIARLKTDPRFHVEQKISWRTIFWHLDQLDRPSPYITDKSGKPLAANPLRDPRVRAAISMAIDRRALVDRTMEGQAVPASNIVAPGILGYNAALPVEKYDPQGAKKLLADAGYPDGFAITLHGPSDRYINDRQIVQTVAQFLNHVGISASVETLPLSVYFGKARTGAFSMSLLGWGTLAADFGLRTLLGTPDPAIGWGSWNWGRYSNPQMDKLVHASLASVDQQARDTYAQQAMAVALRDHAVIPLHYQYATWAMRKGLRYTARTDEFTFAHQFHADAPMQKASALK</sequence>
<reference evidence="6" key="1">
    <citation type="journal article" date="2014" name="Int. J. Syst. Evol. Microbiol.">
        <title>Complete genome sequence of Corynebacterium casei LMG S-19264T (=DSM 44701T), isolated from a smear-ripened cheese.</title>
        <authorList>
            <consortium name="US DOE Joint Genome Institute (JGI-PGF)"/>
            <person name="Walter F."/>
            <person name="Albersmeier A."/>
            <person name="Kalinowski J."/>
            <person name="Ruckert C."/>
        </authorList>
    </citation>
    <scope>NUCLEOTIDE SEQUENCE</scope>
    <source>
        <strain evidence="6">CCM 7664</strain>
    </source>
</reference>
<dbReference type="Gene3D" id="3.10.105.10">
    <property type="entry name" value="Dipeptide-binding Protein, Domain 3"/>
    <property type="match status" value="1"/>
</dbReference>
<keyword evidence="2" id="KW-0813">Transport</keyword>
<feature type="signal peptide" evidence="4">
    <location>
        <begin position="1"/>
        <end position="23"/>
    </location>
</feature>
<comment type="similarity">
    <text evidence="1">Belongs to the bacterial solute-binding protein 5 family.</text>
</comment>
<keyword evidence="7" id="KW-1185">Reference proteome</keyword>
<dbReference type="SUPFAM" id="SSF53850">
    <property type="entry name" value="Periplasmic binding protein-like II"/>
    <property type="match status" value="1"/>
</dbReference>
<dbReference type="EMBL" id="BMDP01000003">
    <property type="protein sequence ID" value="GGI54958.1"/>
    <property type="molecule type" value="Genomic_DNA"/>
</dbReference>
<name>A0A8J3F6L1_9BURK</name>
<feature type="domain" description="Solute-binding protein family 5" evidence="5">
    <location>
        <begin position="67"/>
        <end position="421"/>
    </location>
</feature>
<dbReference type="PANTHER" id="PTHR30290:SF9">
    <property type="entry name" value="OLIGOPEPTIDE-BINDING PROTEIN APPA"/>
    <property type="match status" value="1"/>
</dbReference>
<dbReference type="PIRSF" id="PIRSF002741">
    <property type="entry name" value="MppA"/>
    <property type="match status" value="1"/>
</dbReference>
<dbReference type="Proteomes" id="UP000627205">
    <property type="component" value="Unassembled WGS sequence"/>
</dbReference>
<dbReference type="GO" id="GO:1904680">
    <property type="term" value="F:peptide transmembrane transporter activity"/>
    <property type="evidence" value="ECO:0007669"/>
    <property type="project" value="TreeGrafter"/>
</dbReference>
<dbReference type="InterPro" id="IPR039424">
    <property type="entry name" value="SBP_5"/>
</dbReference>
<evidence type="ECO:0000259" key="5">
    <source>
        <dbReference type="Pfam" id="PF00496"/>
    </source>
</evidence>
<gene>
    <name evidence="6" type="ORF">GCM10011430_21320</name>
</gene>
<dbReference type="GO" id="GO:0030288">
    <property type="term" value="C:outer membrane-bounded periplasmic space"/>
    <property type="evidence" value="ECO:0007669"/>
    <property type="project" value="UniProtKB-ARBA"/>
</dbReference>
<dbReference type="GO" id="GO:0015833">
    <property type="term" value="P:peptide transport"/>
    <property type="evidence" value="ECO:0007669"/>
    <property type="project" value="TreeGrafter"/>
</dbReference>
<evidence type="ECO:0000313" key="6">
    <source>
        <dbReference type="EMBL" id="GGI54958.1"/>
    </source>
</evidence>
<dbReference type="GO" id="GO:0043190">
    <property type="term" value="C:ATP-binding cassette (ABC) transporter complex"/>
    <property type="evidence" value="ECO:0007669"/>
    <property type="project" value="InterPro"/>
</dbReference>
<dbReference type="Gene3D" id="3.90.76.10">
    <property type="entry name" value="Dipeptide-binding Protein, Domain 1"/>
    <property type="match status" value="1"/>
</dbReference>
<evidence type="ECO:0000256" key="4">
    <source>
        <dbReference type="SAM" id="SignalP"/>
    </source>
</evidence>
<dbReference type="RefSeq" id="WP_188421568.1">
    <property type="nucleotide sequence ID" value="NZ_BMDP01000003.1"/>
</dbReference>
<organism evidence="6 7">
    <name type="scientific">Oxalicibacterium solurbis</name>
    <dbReference type="NCBI Taxonomy" id="69280"/>
    <lineage>
        <taxon>Bacteria</taxon>
        <taxon>Pseudomonadati</taxon>
        <taxon>Pseudomonadota</taxon>
        <taxon>Betaproteobacteria</taxon>
        <taxon>Burkholderiales</taxon>
        <taxon>Oxalobacteraceae</taxon>
        <taxon>Oxalicibacterium</taxon>
    </lineage>
</organism>
<dbReference type="Pfam" id="PF00496">
    <property type="entry name" value="SBP_bac_5"/>
    <property type="match status" value="1"/>
</dbReference>
<dbReference type="InterPro" id="IPR030678">
    <property type="entry name" value="Peptide/Ni-bd"/>
</dbReference>
<dbReference type="InterPro" id="IPR000914">
    <property type="entry name" value="SBP_5_dom"/>
</dbReference>
<proteinExistence type="inferred from homology"/>